<protein>
    <submittedName>
        <fullName evidence="1">Uncharacterized protein</fullName>
    </submittedName>
</protein>
<sequence>MAVGVFVAVEGGWSWRCCGGGLQSVARCRNDHQWTSEAICDGVGCSGGRM</sequence>
<reference evidence="1" key="2">
    <citation type="submission" date="2020-11" db="EMBL/GenBank/DDBJ databases">
        <authorList>
            <person name="McCartney M.A."/>
            <person name="Auch B."/>
            <person name="Kono T."/>
            <person name="Mallez S."/>
            <person name="Becker A."/>
            <person name="Gohl D.M."/>
            <person name="Silverstein K.A.T."/>
            <person name="Koren S."/>
            <person name="Bechman K.B."/>
            <person name="Herman A."/>
            <person name="Abrahante J.E."/>
            <person name="Garbe J."/>
        </authorList>
    </citation>
    <scope>NUCLEOTIDE SEQUENCE</scope>
    <source>
        <strain evidence="1">Duluth1</strain>
        <tissue evidence="1">Whole animal</tissue>
    </source>
</reference>
<proteinExistence type="predicted"/>
<dbReference type="AlphaFoldDB" id="A0A9D4LDR2"/>
<dbReference type="Proteomes" id="UP000828390">
    <property type="component" value="Unassembled WGS sequence"/>
</dbReference>
<evidence type="ECO:0000313" key="2">
    <source>
        <dbReference type="Proteomes" id="UP000828390"/>
    </source>
</evidence>
<keyword evidence="2" id="KW-1185">Reference proteome</keyword>
<reference evidence="1" key="1">
    <citation type="journal article" date="2019" name="bioRxiv">
        <title>The Genome of the Zebra Mussel, Dreissena polymorpha: A Resource for Invasive Species Research.</title>
        <authorList>
            <person name="McCartney M.A."/>
            <person name="Auch B."/>
            <person name="Kono T."/>
            <person name="Mallez S."/>
            <person name="Zhang Y."/>
            <person name="Obille A."/>
            <person name="Becker A."/>
            <person name="Abrahante J.E."/>
            <person name="Garbe J."/>
            <person name="Badalamenti J.P."/>
            <person name="Herman A."/>
            <person name="Mangelson H."/>
            <person name="Liachko I."/>
            <person name="Sullivan S."/>
            <person name="Sone E.D."/>
            <person name="Koren S."/>
            <person name="Silverstein K.A.T."/>
            <person name="Beckman K.B."/>
            <person name="Gohl D.M."/>
        </authorList>
    </citation>
    <scope>NUCLEOTIDE SEQUENCE</scope>
    <source>
        <strain evidence="1">Duluth1</strain>
        <tissue evidence="1">Whole animal</tissue>
    </source>
</reference>
<organism evidence="1 2">
    <name type="scientific">Dreissena polymorpha</name>
    <name type="common">Zebra mussel</name>
    <name type="synonym">Mytilus polymorpha</name>
    <dbReference type="NCBI Taxonomy" id="45954"/>
    <lineage>
        <taxon>Eukaryota</taxon>
        <taxon>Metazoa</taxon>
        <taxon>Spiralia</taxon>
        <taxon>Lophotrochozoa</taxon>
        <taxon>Mollusca</taxon>
        <taxon>Bivalvia</taxon>
        <taxon>Autobranchia</taxon>
        <taxon>Heteroconchia</taxon>
        <taxon>Euheterodonta</taxon>
        <taxon>Imparidentia</taxon>
        <taxon>Neoheterodontei</taxon>
        <taxon>Myida</taxon>
        <taxon>Dreissenoidea</taxon>
        <taxon>Dreissenidae</taxon>
        <taxon>Dreissena</taxon>
    </lineage>
</organism>
<accession>A0A9D4LDR2</accession>
<dbReference type="EMBL" id="JAIWYP010000003">
    <property type="protein sequence ID" value="KAH3856628.1"/>
    <property type="molecule type" value="Genomic_DNA"/>
</dbReference>
<gene>
    <name evidence="1" type="ORF">DPMN_099220</name>
</gene>
<evidence type="ECO:0000313" key="1">
    <source>
        <dbReference type="EMBL" id="KAH3856628.1"/>
    </source>
</evidence>
<comment type="caution">
    <text evidence="1">The sequence shown here is derived from an EMBL/GenBank/DDBJ whole genome shotgun (WGS) entry which is preliminary data.</text>
</comment>
<name>A0A9D4LDR2_DREPO</name>